<dbReference type="PRINTS" id="PR00862">
    <property type="entry name" value="PROLIGOPTASE"/>
</dbReference>
<evidence type="ECO:0000313" key="8">
    <source>
        <dbReference type="EMBL" id="MBC8755170.1"/>
    </source>
</evidence>
<comment type="catalytic activity">
    <reaction evidence="1">
        <text>Hydrolysis of Pro-|-Xaa &gt;&gt; Ala-|-Xaa in oligopeptides.</text>
        <dbReference type="EC" id="3.4.21.26"/>
    </reaction>
</comment>
<dbReference type="Pfam" id="PF02897">
    <property type="entry name" value="Peptidase_S9_N"/>
    <property type="match status" value="1"/>
</dbReference>
<feature type="domain" description="Peptidase S9A N-terminal" evidence="7">
    <location>
        <begin position="25"/>
        <end position="437"/>
    </location>
</feature>
<accession>A0ABR7Q9D4</accession>
<keyword evidence="5" id="KW-0720">Serine protease</keyword>
<dbReference type="InterPro" id="IPR023302">
    <property type="entry name" value="Pept_S9A_N"/>
</dbReference>
<evidence type="ECO:0000256" key="1">
    <source>
        <dbReference type="ARBA" id="ARBA00001070"/>
    </source>
</evidence>
<sequence length="725" mass="82936">MKYRSFIYILISFVLIQCNTNKNRPKAAPIKTATNTYFSKNIEDPYQYMENLKDTTVLSWLSSQNKYATDMLQNISGRTQLLKKIEANDNLRAEAVFDLKILSPNAYYYLKHSKNHEATILYFRAGIDGKETEVFNSENYKSDSQHTYIINYFQPSWNGKKIAIGFTKNDEEFSEVVVYDLEKQQFHKEVIDHCWPSELGGINWLGDDSGFIYLHIPDIDTTSPNYILNTATVLYRLGENPKDLQVIFSKKTHPQLNLTAADFPIVHIFGKEQKYMFGRVGGIGFKDYYYAPITELTQETVTWKPLFQKKHKVEKFIAYANDIYFLSAQKASNFSIFKTSFDQLDFDMPTEVIPAAEDQILKDFTITTEGLFYTTSKNGVLANLYCLKDKKIDIVTLPEASGSISLATIGTNFSHLWIEIESWVSHKNRYRYNIHTKAFKQENITPVVDYPELRDIVVKEIEITSYDGVKVPLSIIYKKGLVRNGENRMLLNGYGSYNWINAPMLYPYLLYWISEGGVYAVAHVRGGGEKGERWHKDGFKSKKPNTWKDFIACTEYLIDENYTSSERFAVWGGSAGGITIGRAITERPDLYAAAVIRVGLLNTLRSEIAPNGQNNIKEFGTVKDSLEFEALLRMDAYHHVEKNTAYPAVLLTAGLNDSRVAAWQPAKFAARMQAATNSEHPILLSVNFDEGHGFDRTQKSKREELADIISFALWQTGSDRYRLIQ</sequence>
<evidence type="ECO:0000256" key="4">
    <source>
        <dbReference type="ARBA" id="ARBA00022801"/>
    </source>
</evidence>
<dbReference type="EC" id="3.4.21.26" evidence="2"/>
<dbReference type="InterPro" id="IPR051167">
    <property type="entry name" value="Prolyl_oligopep/macrocyclase"/>
</dbReference>
<keyword evidence="9" id="KW-1185">Reference proteome</keyword>
<dbReference type="InterPro" id="IPR001375">
    <property type="entry name" value="Peptidase_S9_cat"/>
</dbReference>
<evidence type="ECO:0000259" key="7">
    <source>
        <dbReference type="Pfam" id="PF02897"/>
    </source>
</evidence>
<dbReference type="Gene3D" id="3.40.50.1820">
    <property type="entry name" value="alpha/beta hydrolase"/>
    <property type="match status" value="1"/>
</dbReference>
<organism evidence="8 9">
    <name type="scientific">Kordia aestuariivivens</name>
    <dbReference type="NCBI Taxonomy" id="2759037"/>
    <lineage>
        <taxon>Bacteria</taxon>
        <taxon>Pseudomonadati</taxon>
        <taxon>Bacteroidota</taxon>
        <taxon>Flavobacteriia</taxon>
        <taxon>Flavobacteriales</taxon>
        <taxon>Flavobacteriaceae</taxon>
        <taxon>Kordia</taxon>
    </lineage>
</organism>
<reference evidence="8 9" key="1">
    <citation type="submission" date="2020-07" db="EMBL/GenBank/DDBJ databases">
        <title>Description of Kordia aestuariivivens sp. nov., isolated from a tidal flat.</title>
        <authorList>
            <person name="Park S."/>
            <person name="Yoon J.-H."/>
        </authorList>
    </citation>
    <scope>NUCLEOTIDE SEQUENCE [LARGE SCALE GENOMIC DNA]</scope>
    <source>
        <strain evidence="8 9">YSTF-M3</strain>
    </source>
</reference>
<gene>
    <name evidence="8" type="ORF">H2O64_10835</name>
</gene>
<dbReference type="SUPFAM" id="SSF50993">
    <property type="entry name" value="Peptidase/esterase 'gauge' domain"/>
    <property type="match status" value="1"/>
</dbReference>
<protein>
    <recommendedName>
        <fullName evidence="2">prolyl oligopeptidase</fullName>
        <ecNumber evidence="2">3.4.21.26</ecNumber>
    </recommendedName>
</protein>
<dbReference type="Proteomes" id="UP000619238">
    <property type="component" value="Unassembled WGS sequence"/>
</dbReference>
<dbReference type="SUPFAM" id="SSF53474">
    <property type="entry name" value="alpha/beta-Hydrolases"/>
    <property type="match status" value="1"/>
</dbReference>
<dbReference type="Pfam" id="PF00326">
    <property type="entry name" value="Peptidase_S9"/>
    <property type="match status" value="1"/>
</dbReference>
<dbReference type="Gene3D" id="2.130.10.120">
    <property type="entry name" value="Prolyl oligopeptidase, N-terminal domain"/>
    <property type="match status" value="1"/>
</dbReference>
<dbReference type="PANTHER" id="PTHR42881:SF2">
    <property type="entry name" value="PROLYL ENDOPEPTIDASE"/>
    <property type="match status" value="1"/>
</dbReference>
<dbReference type="EMBL" id="JACGWS010000006">
    <property type="protein sequence ID" value="MBC8755170.1"/>
    <property type="molecule type" value="Genomic_DNA"/>
</dbReference>
<evidence type="ECO:0000259" key="6">
    <source>
        <dbReference type="Pfam" id="PF00326"/>
    </source>
</evidence>
<keyword evidence="4" id="KW-0378">Hydrolase</keyword>
<evidence type="ECO:0000256" key="5">
    <source>
        <dbReference type="ARBA" id="ARBA00022825"/>
    </source>
</evidence>
<evidence type="ECO:0000313" key="9">
    <source>
        <dbReference type="Proteomes" id="UP000619238"/>
    </source>
</evidence>
<name>A0ABR7Q9D4_9FLAO</name>
<dbReference type="InterPro" id="IPR002470">
    <property type="entry name" value="Peptidase_S9A"/>
</dbReference>
<evidence type="ECO:0000256" key="3">
    <source>
        <dbReference type="ARBA" id="ARBA00022670"/>
    </source>
</evidence>
<evidence type="ECO:0000256" key="2">
    <source>
        <dbReference type="ARBA" id="ARBA00011897"/>
    </source>
</evidence>
<dbReference type="PANTHER" id="PTHR42881">
    <property type="entry name" value="PROLYL ENDOPEPTIDASE"/>
    <property type="match status" value="1"/>
</dbReference>
<dbReference type="RefSeq" id="WP_187562224.1">
    <property type="nucleotide sequence ID" value="NZ_JACGWS010000006.1"/>
</dbReference>
<keyword evidence="3" id="KW-0645">Protease</keyword>
<proteinExistence type="predicted"/>
<comment type="caution">
    <text evidence="8">The sequence shown here is derived from an EMBL/GenBank/DDBJ whole genome shotgun (WGS) entry which is preliminary data.</text>
</comment>
<dbReference type="InterPro" id="IPR029058">
    <property type="entry name" value="AB_hydrolase_fold"/>
</dbReference>
<feature type="domain" description="Peptidase S9 prolyl oligopeptidase catalytic" evidence="6">
    <location>
        <begin position="511"/>
        <end position="717"/>
    </location>
</feature>